<keyword evidence="2" id="KW-1185">Reference proteome</keyword>
<accession>A0ABT8Y5Z3</accession>
<reference evidence="1" key="1">
    <citation type="submission" date="2023-07" db="EMBL/GenBank/DDBJ databases">
        <authorList>
            <person name="Kim M."/>
        </authorList>
    </citation>
    <scope>NUCLEOTIDE SEQUENCE</scope>
    <source>
        <strain evidence="1">BIUV-7</strain>
    </source>
</reference>
<comment type="caution">
    <text evidence="1">The sequence shown here is derived from an EMBL/GenBank/DDBJ whole genome shotgun (WGS) entry which is preliminary data.</text>
</comment>
<dbReference type="Proteomes" id="UP001169764">
    <property type="component" value="Unassembled WGS sequence"/>
</dbReference>
<organism evidence="1 2">
    <name type="scientific">Sphingomonas natans</name>
    <dbReference type="NCBI Taxonomy" id="3063330"/>
    <lineage>
        <taxon>Bacteria</taxon>
        <taxon>Pseudomonadati</taxon>
        <taxon>Pseudomonadota</taxon>
        <taxon>Alphaproteobacteria</taxon>
        <taxon>Sphingomonadales</taxon>
        <taxon>Sphingomonadaceae</taxon>
        <taxon>Sphingomonas</taxon>
    </lineage>
</organism>
<evidence type="ECO:0000313" key="2">
    <source>
        <dbReference type="Proteomes" id="UP001169764"/>
    </source>
</evidence>
<gene>
    <name evidence="1" type="ORF">Q4F19_05070</name>
</gene>
<name>A0ABT8Y5Z3_9SPHN</name>
<dbReference type="EMBL" id="JAUOTP010000002">
    <property type="protein sequence ID" value="MDO6413747.1"/>
    <property type="molecule type" value="Genomic_DNA"/>
</dbReference>
<evidence type="ECO:0000313" key="1">
    <source>
        <dbReference type="EMBL" id="MDO6413747.1"/>
    </source>
</evidence>
<protein>
    <submittedName>
        <fullName evidence="1">Uncharacterized protein</fullName>
    </submittedName>
</protein>
<proteinExistence type="predicted"/>
<dbReference type="RefSeq" id="WP_303540429.1">
    <property type="nucleotide sequence ID" value="NZ_JAUOTP010000002.1"/>
</dbReference>
<sequence length="139" mass="14848">MTGLLWAGLLAGAAAAETDRLLMAQLTIRSRVVVRVQTNAPPPPPVKLVEKKGPRCVPMADVLGAAVVAGNSVDFVLRGGKRMRARFASSCPALDYYSGFYIVPTADGMICSDRDSVRSRAGGECAINRFRLLAPKKDD</sequence>